<dbReference type="GO" id="GO:0005783">
    <property type="term" value="C:endoplasmic reticulum"/>
    <property type="evidence" value="ECO:0007669"/>
    <property type="project" value="TreeGrafter"/>
</dbReference>
<dbReference type="AlphaFoldDB" id="A0A4P9XTZ1"/>
<protein>
    <recommendedName>
        <fullName evidence="1">C2 domain-containing protein</fullName>
    </recommendedName>
</protein>
<dbReference type="InterPro" id="IPR035892">
    <property type="entry name" value="C2_domain_sf"/>
</dbReference>
<dbReference type="PANTHER" id="PTHR10774:SF190">
    <property type="entry name" value="C2 CALCIUM_LIPID-BINDING ENDONUCLEASE_EXONUCLEASE_PHOSPHATASE-RELATED"/>
    <property type="match status" value="1"/>
</dbReference>
<evidence type="ECO:0000259" key="1">
    <source>
        <dbReference type="PROSITE" id="PS50004"/>
    </source>
</evidence>
<dbReference type="SUPFAM" id="SSF81383">
    <property type="entry name" value="F-box domain"/>
    <property type="match status" value="1"/>
</dbReference>
<accession>A0A4P9XTZ1</accession>
<dbReference type="Proteomes" id="UP000271241">
    <property type="component" value="Unassembled WGS sequence"/>
</dbReference>
<dbReference type="PROSITE" id="PS50004">
    <property type="entry name" value="C2"/>
    <property type="match status" value="1"/>
</dbReference>
<feature type="domain" description="C2" evidence="1">
    <location>
        <begin position="1"/>
        <end position="115"/>
    </location>
</feature>
<dbReference type="GO" id="GO:0008289">
    <property type="term" value="F:lipid binding"/>
    <property type="evidence" value="ECO:0007669"/>
    <property type="project" value="InterPro"/>
</dbReference>
<dbReference type="InterPro" id="IPR036047">
    <property type="entry name" value="F-box-like_dom_sf"/>
</dbReference>
<dbReference type="OrthoDB" id="8068875at2759"/>
<dbReference type="STRING" id="78915.A0A4P9XTZ1"/>
<dbReference type="InterPro" id="IPR045050">
    <property type="entry name" value="Synaptotagmin_plant"/>
</dbReference>
<dbReference type="SUPFAM" id="SSF49562">
    <property type="entry name" value="C2 domain (Calcium/lipid-binding domain, CaLB)"/>
    <property type="match status" value="1"/>
</dbReference>
<dbReference type="PANTHER" id="PTHR10774">
    <property type="entry name" value="EXTENDED SYNAPTOTAGMIN-RELATED"/>
    <property type="match status" value="1"/>
</dbReference>
<dbReference type="InterPro" id="IPR000008">
    <property type="entry name" value="C2_dom"/>
</dbReference>
<dbReference type="EMBL" id="KZ992497">
    <property type="protein sequence ID" value="RKP09668.1"/>
    <property type="molecule type" value="Genomic_DNA"/>
</dbReference>
<keyword evidence="3" id="KW-1185">Reference proteome</keyword>
<evidence type="ECO:0000313" key="2">
    <source>
        <dbReference type="EMBL" id="RKP09668.1"/>
    </source>
</evidence>
<gene>
    <name evidence="2" type="ORF">THASP1DRAFT_28551</name>
</gene>
<sequence length="791" mass="88316">MVSNSCADAKRTPSRPVNLTVVGARHLYKRDIFRSPDTIAIVTVDGGQMRVTQVKKRSLNPAWNQSFLLDVTDDSVITVEVYDQSKLAKKNRGFLGIVRVSIQSLFAESCAETCALDLQATELSKSVRGQLIVSVTYTDYTPADDAGTRSIRFDGGGLVVNDFELAAANILAAQSPFDDQYEVASDDWKSHMNWYANTTARSLLVHKETTPANRHRRLVSISEESVVAVNIFDQKSQLCLGALQIQMGFVLPVVADGKETMICNLKSISGDERAYGQLVISISGKASDLDDDAADALSPPHYIPNEIIDYIIRLSDDDAALVALACVSRRLRNCVVSHQKMWRSRFMLYFPPQTDRELAWMRLHTRMHLSTNTRNNQSSARASNLRLDAQPNWFEMYCSRRTAEHRWRYGQYTTRLLANAATAPSNGVRLQSVPYARADATPCEAVVATQWLSADQQQPMWTLEEVCWDGVDVQHANIRNCLWSAEHLVISLYQASEDALDTDETTSVYAWHFNALHRPPRAITASRKMYPIAIHREWLLFYDNPSGLHNRGCMSVYSLAKHACYTDILGTGVSVWHVQSTTPKGMRIFWIDRISETVSPVQVPWKLWEFDPDSGATSRCMSNGKTLIRGTWQNLRTLRVDDSRLVLYSVYQGESPADATPAPTLVLLASPAGNAGTLLEKRWSLDLMLDKVVAIVAHNRLLAKQPGGFALLSLSDGTRLYNTSTTTLRRWYDSAFYPPKHRWITFSIGAPWQRLYNDPELGLSPDDTGTAATAAALFSVNGAAAVIDYTI</sequence>
<dbReference type="Gene3D" id="2.60.40.150">
    <property type="entry name" value="C2 domain"/>
    <property type="match status" value="1"/>
</dbReference>
<dbReference type="SMART" id="SM00239">
    <property type="entry name" value="C2"/>
    <property type="match status" value="1"/>
</dbReference>
<reference evidence="3" key="1">
    <citation type="journal article" date="2018" name="Nat. Microbiol.">
        <title>Leveraging single-cell genomics to expand the fungal tree of life.</title>
        <authorList>
            <person name="Ahrendt S.R."/>
            <person name="Quandt C.A."/>
            <person name="Ciobanu D."/>
            <person name="Clum A."/>
            <person name="Salamov A."/>
            <person name="Andreopoulos B."/>
            <person name="Cheng J.F."/>
            <person name="Woyke T."/>
            <person name="Pelin A."/>
            <person name="Henrissat B."/>
            <person name="Reynolds N.K."/>
            <person name="Benny G.L."/>
            <person name="Smith M.E."/>
            <person name="James T.Y."/>
            <person name="Grigoriev I.V."/>
        </authorList>
    </citation>
    <scope>NUCLEOTIDE SEQUENCE [LARGE SCALE GENOMIC DNA]</scope>
    <source>
        <strain evidence="3">RSA 1356</strain>
    </source>
</reference>
<proteinExistence type="predicted"/>
<evidence type="ECO:0000313" key="3">
    <source>
        <dbReference type="Proteomes" id="UP000271241"/>
    </source>
</evidence>
<organism evidence="2 3">
    <name type="scientific">Thamnocephalis sphaerospora</name>
    <dbReference type="NCBI Taxonomy" id="78915"/>
    <lineage>
        <taxon>Eukaryota</taxon>
        <taxon>Fungi</taxon>
        <taxon>Fungi incertae sedis</taxon>
        <taxon>Zoopagomycota</taxon>
        <taxon>Zoopagomycotina</taxon>
        <taxon>Zoopagomycetes</taxon>
        <taxon>Zoopagales</taxon>
        <taxon>Sigmoideomycetaceae</taxon>
        <taxon>Thamnocephalis</taxon>
    </lineage>
</organism>
<dbReference type="Pfam" id="PF00168">
    <property type="entry name" value="C2"/>
    <property type="match status" value="1"/>
</dbReference>
<name>A0A4P9XTZ1_9FUNG</name>